<dbReference type="Proteomes" id="UP000004508">
    <property type="component" value="Unassembled WGS sequence"/>
</dbReference>
<evidence type="ECO:0000256" key="2">
    <source>
        <dbReference type="ARBA" id="ARBA00022679"/>
    </source>
</evidence>
<keyword evidence="5" id="KW-1185">Reference proteome</keyword>
<dbReference type="eggNOG" id="COG4106">
    <property type="taxonomic scope" value="Bacteria"/>
</dbReference>
<dbReference type="Pfam" id="PF13649">
    <property type="entry name" value="Methyltransf_25"/>
    <property type="match status" value="1"/>
</dbReference>
<dbReference type="PANTHER" id="PTHR43861:SF1">
    <property type="entry name" value="TRANS-ACONITATE 2-METHYLTRANSFERASE"/>
    <property type="match status" value="1"/>
</dbReference>
<dbReference type="OrthoDB" id="9811589at2"/>
<dbReference type="InParanoid" id="D6TTQ7"/>
<evidence type="ECO:0000256" key="1">
    <source>
        <dbReference type="ARBA" id="ARBA00022603"/>
    </source>
</evidence>
<protein>
    <submittedName>
        <fullName evidence="4">Methyltransferase type 11</fullName>
    </submittedName>
</protein>
<proteinExistence type="predicted"/>
<dbReference type="InterPro" id="IPR041698">
    <property type="entry name" value="Methyltransf_25"/>
</dbReference>
<keyword evidence="2 4" id="KW-0808">Transferase</keyword>
<dbReference type="AlphaFoldDB" id="D6TTQ7"/>
<dbReference type="CDD" id="cd02440">
    <property type="entry name" value="AdoMet_MTases"/>
    <property type="match status" value="1"/>
</dbReference>
<dbReference type="SUPFAM" id="SSF53335">
    <property type="entry name" value="S-adenosyl-L-methionine-dependent methyltransferases"/>
    <property type="match status" value="1"/>
</dbReference>
<sequence length="257" mass="29000">MTYAFTHTDRARQRLEVLAEVYSASTSLFLRECLGETPSLVVDLGCGPGCTTHLLANTLQAKQVIGLDLSPSFIAFAQKTAAPHISFACHDITVVPFPSGPANLLYCRFLLTHLQLPQSIIERWATQLQPGGFLFIEETEWIHTQHKLLAQYLEIVAAMLAHQANNLYIGPSLEALTQSKSLQIHRNRVQAVKVTTAQAAMMFWMNIQSWKHLPFIQQHYSPDLINSIEEDLRVLTQVAERDDEIEWGIRQLALVRI</sequence>
<keyword evidence="1 4" id="KW-0489">Methyltransferase</keyword>
<organism evidence="4 5">
    <name type="scientific">Ktedonobacter racemifer DSM 44963</name>
    <dbReference type="NCBI Taxonomy" id="485913"/>
    <lineage>
        <taxon>Bacteria</taxon>
        <taxon>Bacillati</taxon>
        <taxon>Chloroflexota</taxon>
        <taxon>Ktedonobacteria</taxon>
        <taxon>Ktedonobacterales</taxon>
        <taxon>Ktedonobacteraceae</taxon>
        <taxon>Ktedonobacter</taxon>
    </lineage>
</organism>
<name>D6TTQ7_KTERA</name>
<dbReference type="STRING" id="485913.Krac_4805"/>
<dbReference type="RefSeq" id="WP_007914778.1">
    <property type="nucleotide sequence ID" value="NZ_ADVG01000003.1"/>
</dbReference>
<dbReference type="GO" id="GO:0008168">
    <property type="term" value="F:methyltransferase activity"/>
    <property type="evidence" value="ECO:0007669"/>
    <property type="project" value="UniProtKB-KW"/>
</dbReference>
<dbReference type="PANTHER" id="PTHR43861">
    <property type="entry name" value="TRANS-ACONITATE 2-METHYLTRANSFERASE-RELATED"/>
    <property type="match status" value="1"/>
</dbReference>
<gene>
    <name evidence="4" type="ORF">Krac_4805</name>
</gene>
<accession>D6TTQ7</accession>
<dbReference type="GO" id="GO:0032259">
    <property type="term" value="P:methylation"/>
    <property type="evidence" value="ECO:0007669"/>
    <property type="project" value="UniProtKB-KW"/>
</dbReference>
<evidence type="ECO:0000313" key="5">
    <source>
        <dbReference type="Proteomes" id="UP000004508"/>
    </source>
</evidence>
<evidence type="ECO:0000313" key="4">
    <source>
        <dbReference type="EMBL" id="EFH83808.1"/>
    </source>
</evidence>
<dbReference type="EMBL" id="ADVG01000003">
    <property type="protein sequence ID" value="EFH83808.1"/>
    <property type="molecule type" value="Genomic_DNA"/>
</dbReference>
<dbReference type="InterPro" id="IPR029063">
    <property type="entry name" value="SAM-dependent_MTases_sf"/>
</dbReference>
<dbReference type="Gene3D" id="3.40.50.150">
    <property type="entry name" value="Vaccinia Virus protein VP39"/>
    <property type="match status" value="1"/>
</dbReference>
<reference evidence="4 5" key="1">
    <citation type="journal article" date="2011" name="Stand. Genomic Sci.">
        <title>Non-contiguous finished genome sequence and contextual data of the filamentous soil bacterium Ktedonobacter racemifer type strain (SOSP1-21).</title>
        <authorList>
            <person name="Chang Y.J."/>
            <person name="Land M."/>
            <person name="Hauser L."/>
            <person name="Chertkov O."/>
            <person name="Del Rio T.G."/>
            <person name="Nolan M."/>
            <person name="Copeland A."/>
            <person name="Tice H."/>
            <person name="Cheng J.F."/>
            <person name="Lucas S."/>
            <person name="Han C."/>
            <person name="Goodwin L."/>
            <person name="Pitluck S."/>
            <person name="Ivanova N."/>
            <person name="Ovchinikova G."/>
            <person name="Pati A."/>
            <person name="Chen A."/>
            <person name="Palaniappan K."/>
            <person name="Mavromatis K."/>
            <person name="Liolios K."/>
            <person name="Brettin T."/>
            <person name="Fiebig A."/>
            <person name="Rohde M."/>
            <person name="Abt B."/>
            <person name="Goker M."/>
            <person name="Detter J.C."/>
            <person name="Woyke T."/>
            <person name="Bristow J."/>
            <person name="Eisen J.A."/>
            <person name="Markowitz V."/>
            <person name="Hugenholtz P."/>
            <person name="Kyrpides N.C."/>
            <person name="Klenk H.P."/>
            <person name="Lapidus A."/>
        </authorList>
    </citation>
    <scope>NUCLEOTIDE SEQUENCE [LARGE SCALE GENOMIC DNA]</scope>
    <source>
        <strain evidence="5">DSM 44963</strain>
    </source>
</reference>
<evidence type="ECO:0000259" key="3">
    <source>
        <dbReference type="Pfam" id="PF13649"/>
    </source>
</evidence>
<feature type="domain" description="Methyltransferase" evidence="3">
    <location>
        <begin position="41"/>
        <end position="132"/>
    </location>
</feature>
<comment type="caution">
    <text evidence="4">The sequence shown here is derived from an EMBL/GenBank/DDBJ whole genome shotgun (WGS) entry which is preliminary data.</text>
</comment>